<dbReference type="OrthoDB" id="544346at2759"/>
<dbReference type="InterPro" id="IPR051502">
    <property type="entry name" value="RLP_Defense_Trigger"/>
</dbReference>
<comment type="caution">
    <text evidence="4">The sequence shown here is derived from an EMBL/GenBank/DDBJ whole genome shotgun (WGS) entry which is preliminary data.</text>
</comment>
<dbReference type="EMBL" id="QPKB01000002">
    <property type="protein sequence ID" value="RWR76832.1"/>
    <property type="molecule type" value="Genomic_DNA"/>
</dbReference>
<evidence type="ECO:0000313" key="5">
    <source>
        <dbReference type="Proteomes" id="UP000283530"/>
    </source>
</evidence>
<gene>
    <name evidence="4" type="ORF">CKAN_00529200</name>
</gene>
<sequence length="125" mass="13715">MTVNVPIGLITKEITNLNFLSAFNVAFNNLSGEIPTQGQFLTFSDSSYRGNPGLCGEILKINCSSNAPLNNNNEERETGGGEDGILENDLFYYSCVAISCCLGFRGCIAPHFQQRLEAKIVHNHR</sequence>
<dbReference type="Proteomes" id="UP000283530">
    <property type="component" value="Unassembled WGS sequence"/>
</dbReference>
<comment type="similarity">
    <text evidence="1">Belongs to the RLP family.</text>
</comment>
<dbReference type="PANTHER" id="PTHR48062:SF51">
    <property type="entry name" value="LRR RECEPTOR-LIKE SERINE_THREONINE-PROTEIN KINASE ERL1"/>
    <property type="match status" value="1"/>
</dbReference>
<proteinExistence type="inferred from homology"/>
<evidence type="ECO:0000313" key="4">
    <source>
        <dbReference type="EMBL" id="RWR76832.1"/>
    </source>
</evidence>
<dbReference type="PANTHER" id="PTHR48062">
    <property type="entry name" value="RECEPTOR-LIKE PROTEIN 14"/>
    <property type="match status" value="1"/>
</dbReference>
<name>A0A3S3M4B4_9MAGN</name>
<dbReference type="InterPro" id="IPR032675">
    <property type="entry name" value="LRR_dom_sf"/>
</dbReference>
<evidence type="ECO:0000256" key="1">
    <source>
        <dbReference type="ARBA" id="ARBA00009592"/>
    </source>
</evidence>
<dbReference type="AlphaFoldDB" id="A0A3S3M4B4"/>
<evidence type="ECO:0000256" key="3">
    <source>
        <dbReference type="ARBA" id="ARBA00022737"/>
    </source>
</evidence>
<protein>
    <submittedName>
        <fullName evidence="4">Phytosulfokine receptor 1-like protein</fullName>
    </submittedName>
</protein>
<evidence type="ECO:0000256" key="2">
    <source>
        <dbReference type="ARBA" id="ARBA00022614"/>
    </source>
</evidence>
<keyword evidence="2" id="KW-0433">Leucine-rich repeat</keyword>
<dbReference type="Gene3D" id="3.80.10.10">
    <property type="entry name" value="Ribonuclease Inhibitor"/>
    <property type="match status" value="1"/>
</dbReference>
<keyword evidence="3" id="KW-0677">Repeat</keyword>
<reference evidence="4 5" key="1">
    <citation type="journal article" date="2019" name="Nat. Plants">
        <title>Stout camphor tree genome fills gaps in understanding of flowering plant genome evolution.</title>
        <authorList>
            <person name="Chaw S.M."/>
            <person name="Liu Y.C."/>
            <person name="Wu Y.W."/>
            <person name="Wang H.Y."/>
            <person name="Lin C.I."/>
            <person name="Wu C.S."/>
            <person name="Ke H.M."/>
            <person name="Chang L.Y."/>
            <person name="Hsu C.Y."/>
            <person name="Yang H.T."/>
            <person name="Sudianto E."/>
            <person name="Hsu M.H."/>
            <person name="Wu K.P."/>
            <person name="Wang L.N."/>
            <person name="Leebens-Mack J.H."/>
            <person name="Tsai I.J."/>
        </authorList>
    </citation>
    <scope>NUCLEOTIDE SEQUENCE [LARGE SCALE GENOMIC DNA]</scope>
    <source>
        <strain evidence="5">cv. Chaw 1501</strain>
        <tissue evidence="4">Young leaves</tissue>
    </source>
</reference>
<keyword evidence="4" id="KW-0675">Receptor</keyword>
<dbReference type="STRING" id="337451.A0A3S3M4B4"/>
<keyword evidence="5" id="KW-1185">Reference proteome</keyword>
<organism evidence="4 5">
    <name type="scientific">Cinnamomum micranthum f. kanehirae</name>
    <dbReference type="NCBI Taxonomy" id="337451"/>
    <lineage>
        <taxon>Eukaryota</taxon>
        <taxon>Viridiplantae</taxon>
        <taxon>Streptophyta</taxon>
        <taxon>Embryophyta</taxon>
        <taxon>Tracheophyta</taxon>
        <taxon>Spermatophyta</taxon>
        <taxon>Magnoliopsida</taxon>
        <taxon>Magnoliidae</taxon>
        <taxon>Laurales</taxon>
        <taxon>Lauraceae</taxon>
        <taxon>Cinnamomum</taxon>
    </lineage>
</organism>
<accession>A0A3S3M4B4</accession>